<proteinExistence type="predicted"/>
<dbReference type="AlphaFoldDB" id="A0A212LR28"/>
<reference evidence="1" key="1">
    <citation type="submission" date="2016-08" db="EMBL/GenBank/DDBJ databases">
        <authorList>
            <person name="Seilhamer J.J."/>
        </authorList>
    </citation>
    <scope>NUCLEOTIDE SEQUENCE</scope>
    <source>
        <strain evidence="1">86</strain>
    </source>
</reference>
<sequence length="68" mass="7338">MTTSEPEIFAVIWCDFIPLHLPFGSAPEAVAFAKEMAARAVVAGVNLVGLRAVRLPEGSDVLETLWEP</sequence>
<protein>
    <submittedName>
        <fullName evidence="1">Uncharacterized protein</fullName>
    </submittedName>
</protein>
<organism evidence="1">
    <name type="scientific">uncultured Pleomorphomonas sp</name>
    <dbReference type="NCBI Taxonomy" id="442121"/>
    <lineage>
        <taxon>Bacteria</taxon>
        <taxon>Pseudomonadati</taxon>
        <taxon>Pseudomonadota</taxon>
        <taxon>Alphaproteobacteria</taxon>
        <taxon>Hyphomicrobiales</taxon>
        <taxon>Pleomorphomonadaceae</taxon>
        <taxon>Pleomorphomonas</taxon>
        <taxon>environmental samples</taxon>
    </lineage>
</organism>
<evidence type="ECO:0000313" key="1">
    <source>
        <dbReference type="EMBL" id="SCM79931.1"/>
    </source>
</evidence>
<dbReference type="RefSeq" id="WP_288198825.1">
    <property type="nucleotide sequence ID" value="NZ_LT608334.1"/>
</dbReference>
<accession>A0A212LR28</accession>
<name>A0A212LR28_9HYPH</name>
<dbReference type="EMBL" id="FMJD01000013">
    <property type="protein sequence ID" value="SCM79931.1"/>
    <property type="molecule type" value="Genomic_DNA"/>
</dbReference>
<gene>
    <name evidence="1" type="ORF">KL86PLE_90714</name>
</gene>